<proteinExistence type="predicted"/>
<gene>
    <name evidence="1" type="ORF">BKA15_000373</name>
</gene>
<name>A0A7Y9L6Q4_9ACTN</name>
<dbReference type="AlphaFoldDB" id="A0A7Y9L6Q4"/>
<dbReference type="InterPro" id="IPR012349">
    <property type="entry name" value="Split_barrel_FMN-bd"/>
</dbReference>
<dbReference type="Gene3D" id="2.30.110.10">
    <property type="entry name" value="Electron Transport, Fmn-binding Protein, Chain A"/>
    <property type="match status" value="1"/>
</dbReference>
<dbReference type="Pfam" id="PF04075">
    <property type="entry name" value="F420H2_quin_red"/>
    <property type="match status" value="1"/>
</dbReference>
<comment type="caution">
    <text evidence="1">The sequence shown here is derived from an EMBL/GenBank/DDBJ whole genome shotgun (WGS) entry which is preliminary data.</text>
</comment>
<dbReference type="GO" id="GO:0016491">
    <property type="term" value="F:oxidoreductase activity"/>
    <property type="evidence" value="ECO:0007669"/>
    <property type="project" value="InterPro"/>
</dbReference>
<dbReference type="Proteomes" id="UP000569914">
    <property type="component" value="Unassembled WGS sequence"/>
</dbReference>
<dbReference type="EMBL" id="JACCBU010000001">
    <property type="protein sequence ID" value="NYE69044.1"/>
    <property type="molecule type" value="Genomic_DNA"/>
</dbReference>
<dbReference type="NCBIfam" id="TIGR00026">
    <property type="entry name" value="hi_GC_TIGR00026"/>
    <property type="match status" value="1"/>
</dbReference>
<reference evidence="1 2" key="1">
    <citation type="submission" date="2020-07" db="EMBL/GenBank/DDBJ databases">
        <title>Sequencing the genomes of 1000 actinobacteria strains.</title>
        <authorList>
            <person name="Klenk H.-P."/>
        </authorList>
    </citation>
    <scope>NUCLEOTIDE SEQUENCE [LARGE SCALE GENOMIC DNA]</scope>
    <source>
        <strain evidence="1 2">DSM 22083</strain>
    </source>
</reference>
<evidence type="ECO:0000313" key="2">
    <source>
        <dbReference type="Proteomes" id="UP000569914"/>
    </source>
</evidence>
<dbReference type="RefSeq" id="WP_218871018.1">
    <property type="nucleotide sequence ID" value="NZ_JACCBU010000001.1"/>
</dbReference>
<evidence type="ECO:0000313" key="1">
    <source>
        <dbReference type="EMBL" id="NYE69044.1"/>
    </source>
</evidence>
<organism evidence="1 2">
    <name type="scientific">Microlunatus parietis</name>
    <dbReference type="NCBI Taxonomy" id="682979"/>
    <lineage>
        <taxon>Bacteria</taxon>
        <taxon>Bacillati</taxon>
        <taxon>Actinomycetota</taxon>
        <taxon>Actinomycetes</taxon>
        <taxon>Propionibacteriales</taxon>
        <taxon>Propionibacteriaceae</taxon>
        <taxon>Microlunatus</taxon>
    </lineage>
</organism>
<protein>
    <submittedName>
        <fullName evidence="1">Deazaflavin-dependent oxidoreductase (Nitroreductase family)</fullName>
    </submittedName>
</protein>
<accession>A0A7Y9L6Q4</accession>
<dbReference type="InterPro" id="IPR004378">
    <property type="entry name" value="F420H2_quin_Rdtase"/>
</dbReference>
<sequence>MTMPPALKALGPVINPVLVPLARRMPTLAVLHHVGRRSGRRYRTPVQAYRTEQGFLIGLVYDSAADWARNLEANGSGELTRSGRTYRVSAPTRLAAADALPLLPGPAAWMMRLVRVEEFVALAVPADARPEKLIKQTRR</sequence>
<keyword evidence="2" id="KW-1185">Reference proteome</keyword>